<dbReference type="GO" id="GO:0016020">
    <property type="term" value="C:membrane"/>
    <property type="evidence" value="ECO:0007669"/>
    <property type="project" value="UniProtKB-SubCell"/>
</dbReference>
<evidence type="ECO:0000313" key="8">
    <source>
        <dbReference type="Proteomes" id="UP000031036"/>
    </source>
</evidence>
<organism evidence="7 8">
    <name type="scientific">Toxocara canis</name>
    <name type="common">Canine roundworm</name>
    <dbReference type="NCBI Taxonomy" id="6265"/>
    <lineage>
        <taxon>Eukaryota</taxon>
        <taxon>Metazoa</taxon>
        <taxon>Ecdysozoa</taxon>
        <taxon>Nematoda</taxon>
        <taxon>Chromadorea</taxon>
        <taxon>Rhabditida</taxon>
        <taxon>Spirurina</taxon>
        <taxon>Ascaridomorpha</taxon>
        <taxon>Ascaridoidea</taxon>
        <taxon>Toxocaridae</taxon>
        <taxon>Toxocara</taxon>
    </lineage>
</organism>
<dbReference type="GO" id="GO:0004930">
    <property type="term" value="F:G protein-coupled receptor activity"/>
    <property type="evidence" value="ECO:0007669"/>
    <property type="project" value="InterPro"/>
</dbReference>
<evidence type="ECO:0000256" key="4">
    <source>
        <dbReference type="ARBA" id="ARBA00023136"/>
    </source>
</evidence>
<evidence type="ECO:0000313" key="7">
    <source>
        <dbReference type="EMBL" id="KHN86576.1"/>
    </source>
</evidence>
<dbReference type="PANTHER" id="PTHR23360:SF16">
    <property type="entry name" value="G-PROTEIN COUPLED RECEPTORS FAMILY 1 PROFILE DOMAIN-CONTAINING PROTEIN"/>
    <property type="match status" value="1"/>
</dbReference>
<keyword evidence="4 5" id="KW-0472">Membrane</keyword>
<feature type="transmembrane region" description="Helical" evidence="5">
    <location>
        <begin position="57"/>
        <end position="81"/>
    </location>
</feature>
<evidence type="ECO:0000256" key="2">
    <source>
        <dbReference type="ARBA" id="ARBA00022692"/>
    </source>
</evidence>
<gene>
    <name evidence="7" type="ORF">Tcan_00094</name>
</gene>
<comment type="subcellular location">
    <subcellularLocation>
        <location evidence="1">Membrane</location>
    </subcellularLocation>
</comment>
<dbReference type="STRING" id="6265.A0A0B2VSP8"/>
<evidence type="ECO:0000256" key="3">
    <source>
        <dbReference type="ARBA" id="ARBA00022989"/>
    </source>
</evidence>
<feature type="transmembrane region" description="Helical" evidence="5">
    <location>
        <begin position="179"/>
        <end position="202"/>
    </location>
</feature>
<keyword evidence="2 5" id="KW-0812">Transmembrane</keyword>
<feature type="transmembrane region" description="Helical" evidence="5">
    <location>
        <begin position="101"/>
        <end position="123"/>
    </location>
</feature>
<dbReference type="SUPFAM" id="SSF81321">
    <property type="entry name" value="Family A G protein-coupled receptor-like"/>
    <property type="match status" value="1"/>
</dbReference>
<reference evidence="7 8" key="1">
    <citation type="submission" date="2014-11" db="EMBL/GenBank/DDBJ databases">
        <title>Genetic blueprint of the zoonotic pathogen Toxocara canis.</title>
        <authorList>
            <person name="Zhu X.-Q."/>
            <person name="Korhonen P.K."/>
            <person name="Cai H."/>
            <person name="Young N.D."/>
            <person name="Nejsum P."/>
            <person name="von Samson-Himmelstjerna G."/>
            <person name="Boag P.R."/>
            <person name="Tan P."/>
            <person name="Li Q."/>
            <person name="Min J."/>
            <person name="Yang Y."/>
            <person name="Wang X."/>
            <person name="Fang X."/>
            <person name="Hall R.S."/>
            <person name="Hofmann A."/>
            <person name="Sternberg P.W."/>
            <person name="Jex A.R."/>
            <person name="Gasser R.B."/>
        </authorList>
    </citation>
    <scope>NUCLEOTIDE SEQUENCE [LARGE SCALE GENOMIC DNA]</scope>
    <source>
        <strain evidence="7">PN_DK_2014</strain>
    </source>
</reference>
<feature type="transmembrane region" description="Helical" evidence="5">
    <location>
        <begin position="135"/>
        <end position="155"/>
    </location>
</feature>
<keyword evidence="3 5" id="KW-1133">Transmembrane helix</keyword>
<sequence length="215" mass="24455">MNYSAKDNAHTGNHMVPSVAITIISAYLVITLIGWFGNGNVVIATIKNRNLRSRCNILIAVQSFSEIFHQSAHLITAYFIYSGNYFIPLKRCFQLQLIPNLFMQFASALMLSIGFDRIFGVCFSNRYRKMRKNMYIFAVMIPAGAYSIMQVAAAYHSDRSEQLVVCTVVTIHTGWSQKLFMFGGCLLNITIVAFYVVMWIIIRHEGSKCQLPFHQ</sequence>
<evidence type="ECO:0000256" key="5">
    <source>
        <dbReference type="SAM" id="Phobius"/>
    </source>
</evidence>
<comment type="caution">
    <text evidence="7">The sequence shown here is derived from an EMBL/GenBank/DDBJ whole genome shotgun (WGS) entry which is preliminary data.</text>
</comment>
<dbReference type="Pfam" id="PF10320">
    <property type="entry name" value="7TM_GPCR_Srsx"/>
    <property type="match status" value="1"/>
</dbReference>
<feature type="transmembrane region" description="Helical" evidence="5">
    <location>
        <begin position="15"/>
        <end position="36"/>
    </location>
</feature>
<keyword evidence="8" id="KW-1185">Reference proteome</keyword>
<dbReference type="AlphaFoldDB" id="A0A0B2VSP8"/>
<accession>A0A0B2VSP8</accession>
<evidence type="ECO:0000256" key="1">
    <source>
        <dbReference type="ARBA" id="ARBA00004370"/>
    </source>
</evidence>
<protein>
    <recommendedName>
        <fullName evidence="6">G-protein coupled receptors family 1 profile domain-containing protein</fullName>
    </recommendedName>
</protein>
<dbReference type="InterPro" id="IPR019424">
    <property type="entry name" value="7TM_GPCR_Srsx"/>
</dbReference>
<dbReference type="EMBL" id="JPKZ01000589">
    <property type="protein sequence ID" value="KHN86576.1"/>
    <property type="molecule type" value="Genomic_DNA"/>
</dbReference>
<dbReference type="OrthoDB" id="5820127at2759"/>
<name>A0A0B2VSP8_TOXCA</name>
<dbReference type="Proteomes" id="UP000031036">
    <property type="component" value="Unassembled WGS sequence"/>
</dbReference>
<proteinExistence type="predicted"/>
<dbReference type="PANTHER" id="PTHR23360">
    <property type="entry name" value="G-PROTEIN COUPLED RECEPTORS FAMILY 1 PROFILE DOMAIN-CONTAINING PROTEIN-RELATED"/>
    <property type="match status" value="1"/>
</dbReference>
<dbReference type="Gene3D" id="1.20.1070.10">
    <property type="entry name" value="Rhodopsin 7-helix transmembrane proteins"/>
    <property type="match status" value="1"/>
</dbReference>
<feature type="domain" description="G-protein coupled receptors family 1 profile" evidence="6">
    <location>
        <begin position="37"/>
        <end position="215"/>
    </location>
</feature>
<dbReference type="InterPro" id="IPR000276">
    <property type="entry name" value="GPCR_Rhodpsn"/>
</dbReference>
<dbReference type="SMART" id="SM01381">
    <property type="entry name" value="7TM_GPCR_Srsx"/>
    <property type="match status" value="1"/>
</dbReference>
<dbReference type="InterPro" id="IPR047130">
    <property type="entry name" value="7TM_GPCR_Srsx_nematod"/>
</dbReference>
<evidence type="ECO:0000259" key="6">
    <source>
        <dbReference type="PROSITE" id="PS50262"/>
    </source>
</evidence>
<dbReference type="InterPro" id="IPR017452">
    <property type="entry name" value="GPCR_Rhodpsn_7TM"/>
</dbReference>
<dbReference type="OMA" id="EGHRIRH"/>
<dbReference type="PROSITE" id="PS50262">
    <property type="entry name" value="G_PROTEIN_RECEP_F1_2"/>
    <property type="match status" value="1"/>
</dbReference>